<organism evidence="3 4">
    <name type="scientific">Aplosporella prunicola CBS 121167</name>
    <dbReference type="NCBI Taxonomy" id="1176127"/>
    <lineage>
        <taxon>Eukaryota</taxon>
        <taxon>Fungi</taxon>
        <taxon>Dikarya</taxon>
        <taxon>Ascomycota</taxon>
        <taxon>Pezizomycotina</taxon>
        <taxon>Dothideomycetes</taxon>
        <taxon>Dothideomycetes incertae sedis</taxon>
        <taxon>Botryosphaeriales</taxon>
        <taxon>Aplosporellaceae</taxon>
        <taxon>Aplosporella</taxon>
    </lineage>
</organism>
<evidence type="ECO:0000256" key="1">
    <source>
        <dbReference type="SAM" id="MobiDB-lite"/>
    </source>
</evidence>
<gene>
    <name evidence="3" type="ORF">K452DRAFT_285078</name>
</gene>
<feature type="region of interest" description="Disordered" evidence="1">
    <location>
        <begin position="426"/>
        <end position="465"/>
    </location>
</feature>
<evidence type="ECO:0000313" key="4">
    <source>
        <dbReference type="Proteomes" id="UP000799438"/>
    </source>
</evidence>
<dbReference type="EMBL" id="ML995479">
    <property type="protein sequence ID" value="KAF2144753.1"/>
    <property type="molecule type" value="Genomic_DNA"/>
</dbReference>
<proteinExistence type="predicted"/>
<evidence type="ECO:0000313" key="3">
    <source>
        <dbReference type="EMBL" id="KAF2144753.1"/>
    </source>
</evidence>
<evidence type="ECO:0000259" key="2">
    <source>
        <dbReference type="Pfam" id="PF00135"/>
    </source>
</evidence>
<feature type="domain" description="Carboxylesterase type B" evidence="2">
    <location>
        <begin position="12"/>
        <end position="328"/>
    </location>
</feature>
<dbReference type="InterPro" id="IPR002018">
    <property type="entry name" value="CarbesteraseB"/>
</dbReference>
<dbReference type="OrthoDB" id="3200163at2759"/>
<dbReference type="Gene3D" id="3.40.50.1820">
    <property type="entry name" value="alpha/beta hydrolase"/>
    <property type="match status" value="1"/>
</dbReference>
<dbReference type="AlphaFoldDB" id="A0A6A6BMW8"/>
<dbReference type="Pfam" id="PF00135">
    <property type="entry name" value="COesterase"/>
    <property type="match status" value="1"/>
</dbReference>
<dbReference type="RefSeq" id="XP_033400465.1">
    <property type="nucleotide sequence ID" value="XM_033540053.1"/>
</dbReference>
<sequence>MPTTKTIHHPHLGTIHGTADDDGVIRFLGLQYATLKDRLAAPELVVSGSGGAGEIDARKFGPPVLSPPQACALELSLIQAPSAPPFAASIAPPPPPDDLNGLNLNITVPALALEGQGSTRRPLPVIVFVHGGGFFIGANSWPQYDFGRLVRLAAEKGKPVIGVGINYRLGAPGFLTSAELRAAGYAANNGLRDQAAALQWVQRHISGFGGDARNVTALGQSAGAVSLLEQLNSRTPLFTRLAALAGTPLNARPLPPPVAEATYTTITAALGLENGSAAERVHALLHLPGEELLAKISPELPLAPVLDPASLPRVWSFEEGKQEDVLREMPGRKWCKGLMVGDCAFDANIYTHLSPSFAQPALAAAFAASVSRSLASHPGAASALLEAYAITPSTPAPAARTAIARFGTDIAYQAAVRRCAGAWRATSDVGGTDDEGGTSDEGGLSAAGKGSNEERGAPEGAQPPFLYHFNAANPWPGPDAGEATHILDAAFLFQNFSAQLTSAQQSVAAAFALDVIAFARGEAPWMGFGGVGKGEGGEDDVEDKVEGVRVYGGADGWGGGAESFARAGGKETGRRGVLARLAAMGPGLHGLGEAWERWLRGE</sequence>
<dbReference type="Proteomes" id="UP000799438">
    <property type="component" value="Unassembled WGS sequence"/>
</dbReference>
<name>A0A6A6BMW8_9PEZI</name>
<dbReference type="SUPFAM" id="SSF53474">
    <property type="entry name" value="alpha/beta-Hydrolases"/>
    <property type="match status" value="1"/>
</dbReference>
<accession>A0A6A6BMW8</accession>
<protein>
    <recommendedName>
        <fullName evidence="2">Carboxylesterase type B domain-containing protein</fullName>
    </recommendedName>
</protein>
<dbReference type="GeneID" id="54297549"/>
<keyword evidence="4" id="KW-1185">Reference proteome</keyword>
<reference evidence="3" key="1">
    <citation type="journal article" date="2020" name="Stud. Mycol.">
        <title>101 Dothideomycetes genomes: a test case for predicting lifestyles and emergence of pathogens.</title>
        <authorList>
            <person name="Haridas S."/>
            <person name="Albert R."/>
            <person name="Binder M."/>
            <person name="Bloem J."/>
            <person name="Labutti K."/>
            <person name="Salamov A."/>
            <person name="Andreopoulos B."/>
            <person name="Baker S."/>
            <person name="Barry K."/>
            <person name="Bills G."/>
            <person name="Bluhm B."/>
            <person name="Cannon C."/>
            <person name="Castanera R."/>
            <person name="Culley D."/>
            <person name="Daum C."/>
            <person name="Ezra D."/>
            <person name="Gonzalez J."/>
            <person name="Henrissat B."/>
            <person name="Kuo A."/>
            <person name="Liang C."/>
            <person name="Lipzen A."/>
            <person name="Lutzoni F."/>
            <person name="Magnuson J."/>
            <person name="Mondo S."/>
            <person name="Nolan M."/>
            <person name="Ohm R."/>
            <person name="Pangilinan J."/>
            <person name="Park H.-J."/>
            <person name="Ramirez L."/>
            <person name="Alfaro M."/>
            <person name="Sun H."/>
            <person name="Tritt A."/>
            <person name="Yoshinaga Y."/>
            <person name="Zwiers L.-H."/>
            <person name="Turgeon B."/>
            <person name="Goodwin S."/>
            <person name="Spatafora J."/>
            <person name="Crous P."/>
            <person name="Grigoriev I."/>
        </authorList>
    </citation>
    <scope>NUCLEOTIDE SEQUENCE</scope>
    <source>
        <strain evidence="3">CBS 121167</strain>
    </source>
</reference>
<dbReference type="PANTHER" id="PTHR43142">
    <property type="entry name" value="CARBOXYLIC ESTER HYDROLASE"/>
    <property type="match status" value="1"/>
</dbReference>
<dbReference type="PANTHER" id="PTHR43142:SF11">
    <property type="entry name" value="CARBOXYLIC ESTER HYDROLASE"/>
    <property type="match status" value="1"/>
</dbReference>
<dbReference type="InterPro" id="IPR029058">
    <property type="entry name" value="AB_hydrolase_fold"/>
</dbReference>